<keyword evidence="2" id="KW-1185">Reference proteome</keyword>
<dbReference type="Proteomes" id="UP000463224">
    <property type="component" value="Unassembled WGS sequence"/>
</dbReference>
<organism evidence="1 2">
    <name type="scientific">Nitratireductor arenosus</name>
    <dbReference type="NCBI Taxonomy" id="2682096"/>
    <lineage>
        <taxon>Bacteria</taxon>
        <taxon>Pseudomonadati</taxon>
        <taxon>Pseudomonadota</taxon>
        <taxon>Alphaproteobacteria</taxon>
        <taxon>Hyphomicrobiales</taxon>
        <taxon>Phyllobacteriaceae</taxon>
        <taxon>Nitratireductor</taxon>
    </lineage>
</organism>
<protein>
    <submittedName>
        <fullName evidence="1">Uncharacterized protein</fullName>
    </submittedName>
</protein>
<proteinExistence type="predicted"/>
<comment type="caution">
    <text evidence="1">The sequence shown here is derived from an EMBL/GenBank/DDBJ whole genome shotgun (WGS) entry which is preliminary data.</text>
</comment>
<evidence type="ECO:0000313" key="1">
    <source>
        <dbReference type="EMBL" id="MVA99154.1"/>
    </source>
</evidence>
<evidence type="ECO:0000313" key="2">
    <source>
        <dbReference type="Proteomes" id="UP000463224"/>
    </source>
</evidence>
<gene>
    <name evidence="1" type="ORF">GN330_18040</name>
</gene>
<dbReference type="RefSeq" id="WP_156714105.1">
    <property type="nucleotide sequence ID" value="NZ_WPHG01000004.1"/>
</dbReference>
<accession>A0A844QKP5</accession>
<sequence>MSLDGLRPFSSKECLSDLDGGIRIRRGAGSTGKELIQSRCENTTMNEDSYLARR</sequence>
<reference evidence="1 2" key="1">
    <citation type="submission" date="2019-12" db="EMBL/GenBank/DDBJ databases">
        <title>Nitratireductor arenosus sp. nov., Isolated from sea sand, Jeju island, South Korea.</title>
        <authorList>
            <person name="Kim W."/>
        </authorList>
    </citation>
    <scope>NUCLEOTIDE SEQUENCE [LARGE SCALE GENOMIC DNA]</scope>
    <source>
        <strain evidence="1 2">CAU 1489</strain>
    </source>
</reference>
<name>A0A844QKP5_9HYPH</name>
<dbReference type="EMBL" id="WPHG01000004">
    <property type="protein sequence ID" value="MVA99154.1"/>
    <property type="molecule type" value="Genomic_DNA"/>
</dbReference>
<dbReference type="AlphaFoldDB" id="A0A844QKP5"/>